<evidence type="ECO:0000313" key="3">
    <source>
        <dbReference type="Proteomes" id="UP001519460"/>
    </source>
</evidence>
<name>A0ABD0JTQ5_9CAEN</name>
<feature type="compositionally biased region" description="Polar residues" evidence="1">
    <location>
        <begin position="176"/>
        <end position="191"/>
    </location>
</feature>
<accession>A0ABD0JTQ5</accession>
<comment type="caution">
    <text evidence="2">The sequence shown here is derived from an EMBL/GenBank/DDBJ whole genome shotgun (WGS) entry which is preliminary data.</text>
</comment>
<gene>
    <name evidence="2" type="ORF">BaRGS_00030321</name>
</gene>
<feature type="region of interest" description="Disordered" evidence="1">
    <location>
        <begin position="176"/>
        <end position="198"/>
    </location>
</feature>
<organism evidence="2 3">
    <name type="scientific">Batillaria attramentaria</name>
    <dbReference type="NCBI Taxonomy" id="370345"/>
    <lineage>
        <taxon>Eukaryota</taxon>
        <taxon>Metazoa</taxon>
        <taxon>Spiralia</taxon>
        <taxon>Lophotrochozoa</taxon>
        <taxon>Mollusca</taxon>
        <taxon>Gastropoda</taxon>
        <taxon>Caenogastropoda</taxon>
        <taxon>Sorbeoconcha</taxon>
        <taxon>Cerithioidea</taxon>
        <taxon>Batillariidae</taxon>
        <taxon>Batillaria</taxon>
    </lineage>
</organism>
<evidence type="ECO:0000313" key="2">
    <source>
        <dbReference type="EMBL" id="KAK7478475.1"/>
    </source>
</evidence>
<keyword evidence="3" id="KW-1185">Reference proteome</keyword>
<dbReference type="AlphaFoldDB" id="A0ABD0JTQ5"/>
<evidence type="ECO:0000256" key="1">
    <source>
        <dbReference type="SAM" id="MobiDB-lite"/>
    </source>
</evidence>
<sequence length="198" mass="22026">MNGFSKSHCEFRKTGQKASVITVKGPSKGIHVTVSIIMLDKTQMSLDRTQGTVHGFEQKRSTVTVHIQGLKKKIQVTGSHRYVLQAVSAFTEPQCIDLKCHDFSKKEVSAVSVHMLEDNMVQNVTGRHRWVLHTISTVTQPPCNNGKPASVQVEVINCYCAHTRIGQEFNSHWETPMSSPNNLSGHSTSMGSLEEPWL</sequence>
<proteinExistence type="predicted"/>
<dbReference type="EMBL" id="JACVVK020000325">
    <property type="protein sequence ID" value="KAK7478475.1"/>
    <property type="molecule type" value="Genomic_DNA"/>
</dbReference>
<dbReference type="Proteomes" id="UP001519460">
    <property type="component" value="Unassembled WGS sequence"/>
</dbReference>
<reference evidence="2 3" key="1">
    <citation type="journal article" date="2023" name="Sci. Data">
        <title>Genome assembly of the Korean intertidal mud-creeper Batillaria attramentaria.</title>
        <authorList>
            <person name="Patra A.K."/>
            <person name="Ho P.T."/>
            <person name="Jun S."/>
            <person name="Lee S.J."/>
            <person name="Kim Y."/>
            <person name="Won Y.J."/>
        </authorList>
    </citation>
    <scope>NUCLEOTIDE SEQUENCE [LARGE SCALE GENOMIC DNA]</scope>
    <source>
        <strain evidence="2">Wonlab-2016</strain>
    </source>
</reference>
<protein>
    <submittedName>
        <fullName evidence="2">Uncharacterized protein</fullName>
    </submittedName>
</protein>